<evidence type="ECO:0000256" key="1">
    <source>
        <dbReference type="SAM" id="Phobius"/>
    </source>
</evidence>
<dbReference type="RefSeq" id="WP_003699054.1">
    <property type="nucleotide sequence ID" value="NZ_CBCRTQ010000024.1"/>
</dbReference>
<reference evidence="2 3" key="1">
    <citation type="journal article" date="2018" name="Genome Announc.">
        <title>Fifty-Six Draft Genome Sequences of 10 Lactobacillus Species from 22 Commercial Dietary Supplements.</title>
        <authorList>
            <person name="Gangiredla J."/>
            <person name="Barnaba T.J."/>
            <person name="Mammel M.K."/>
            <person name="Lacher D.W."/>
            <person name="Elkins C.A."/>
            <person name="Lampel K.A."/>
            <person name="Whitehouse C.A."/>
            <person name="Tartera C."/>
        </authorList>
    </citation>
    <scope>NUCLEOTIDE SEQUENCE [LARGE SCALE GENOMIC DNA]</scope>
    <source>
        <strain evidence="2 3">DS11_12</strain>
    </source>
</reference>
<dbReference type="Proteomes" id="UP000244552">
    <property type="component" value="Unassembled WGS sequence"/>
</dbReference>
<feature type="transmembrane region" description="Helical" evidence="1">
    <location>
        <begin position="176"/>
        <end position="193"/>
    </location>
</feature>
<sequence length="194" mass="22149">MANKSKKIDERIEEAYRNSILEKKSRKPKLKEAKSKLPIKIKAAIISLLTSATELILIYYGKTDFLKQLGYQVHSFNIYGLSIIYAVLCGSILYLMKNINLSFSIGYLILTGVLFISIFFLAIIGAYNIEIIQTLTSLAFIILVSTLIVVLVEGYYESFFDWLKKDSDDKYDIAKIIFIWGIITWIIGMVSTFK</sequence>
<keyword evidence="1" id="KW-0472">Membrane</keyword>
<organism evidence="2 3">
    <name type="scientific">Ligilactobacillus salivarius</name>
    <dbReference type="NCBI Taxonomy" id="1624"/>
    <lineage>
        <taxon>Bacteria</taxon>
        <taxon>Bacillati</taxon>
        <taxon>Bacillota</taxon>
        <taxon>Bacilli</taxon>
        <taxon>Lactobacillales</taxon>
        <taxon>Lactobacillaceae</taxon>
        <taxon>Ligilactobacillus</taxon>
    </lineage>
</organism>
<dbReference type="EMBL" id="QAGV01000007">
    <property type="protein sequence ID" value="PTR95279.1"/>
    <property type="molecule type" value="Genomic_DNA"/>
</dbReference>
<name>A0ABD6XFT0_9LACO</name>
<evidence type="ECO:0000313" key="2">
    <source>
        <dbReference type="EMBL" id="PTR95279.1"/>
    </source>
</evidence>
<evidence type="ECO:0000313" key="3">
    <source>
        <dbReference type="Proteomes" id="UP000244552"/>
    </source>
</evidence>
<comment type="caution">
    <text evidence="2">The sequence shown here is derived from an EMBL/GenBank/DDBJ whole genome shotgun (WGS) entry which is preliminary data.</text>
</comment>
<proteinExistence type="predicted"/>
<feature type="transmembrane region" description="Helical" evidence="1">
    <location>
        <begin position="107"/>
        <end position="129"/>
    </location>
</feature>
<feature type="transmembrane region" description="Helical" evidence="1">
    <location>
        <begin position="76"/>
        <end position="95"/>
    </location>
</feature>
<feature type="transmembrane region" description="Helical" evidence="1">
    <location>
        <begin position="135"/>
        <end position="156"/>
    </location>
</feature>
<accession>A0ABD6XFT0</accession>
<dbReference type="AlphaFoldDB" id="A0ABD6XFT0"/>
<keyword evidence="1" id="KW-1133">Transmembrane helix</keyword>
<protein>
    <submittedName>
        <fullName evidence="2">Uncharacterized protein</fullName>
    </submittedName>
</protein>
<keyword evidence="1" id="KW-0812">Transmembrane</keyword>
<gene>
    <name evidence="2" type="ORF">DBP89_06570</name>
</gene>